<dbReference type="Gene3D" id="3.40.50.1000">
    <property type="entry name" value="HAD superfamily/HAD-like"/>
    <property type="match status" value="2"/>
</dbReference>
<dbReference type="InterPro" id="IPR023214">
    <property type="entry name" value="HAD_sf"/>
</dbReference>
<evidence type="ECO:0000313" key="1">
    <source>
        <dbReference type="EMBL" id="QWC11624.1"/>
    </source>
</evidence>
<name>A0A975M8B1_9MICC</name>
<dbReference type="SUPFAM" id="SSF56784">
    <property type="entry name" value="HAD-like"/>
    <property type="match status" value="1"/>
</dbReference>
<dbReference type="KEGG" id="ajg:KKR91_03740"/>
<reference evidence="1 2" key="1">
    <citation type="submission" date="2021-05" db="EMBL/GenBank/DDBJ databases">
        <title>Novel species in genus Arthrobacter.</title>
        <authorList>
            <person name="Zhang G."/>
        </authorList>
    </citation>
    <scope>NUCLEOTIDE SEQUENCE [LARGE SCALE GENOMIC DNA]</scope>
    <source>
        <strain evidence="2">zg-ZUI227</strain>
    </source>
</reference>
<dbReference type="GO" id="GO:0016787">
    <property type="term" value="F:hydrolase activity"/>
    <property type="evidence" value="ECO:0007669"/>
    <property type="project" value="UniProtKB-KW"/>
</dbReference>
<dbReference type="EMBL" id="CP076022">
    <property type="protein sequence ID" value="QWC11624.1"/>
    <property type="molecule type" value="Genomic_DNA"/>
</dbReference>
<dbReference type="PIRSF" id="PIRSF030802">
    <property type="entry name" value="UCP030802"/>
    <property type="match status" value="1"/>
</dbReference>
<gene>
    <name evidence="1" type="ORF">KKR91_03740</name>
</gene>
<organism evidence="1 2">
    <name type="scientific">Arthrobacter jiangjiafuii</name>
    <dbReference type="NCBI Taxonomy" id="2817475"/>
    <lineage>
        <taxon>Bacteria</taxon>
        <taxon>Bacillati</taxon>
        <taxon>Actinomycetota</taxon>
        <taxon>Actinomycetes</taxon>
        <taxon>Micrococcales</taxon>
        <taxon>Micrococcaceae</taxon>
        <taxon>Arthrobacter</taxon>
    </lineage>
</organism>
<evidence type="ECO:0000313" key="2">
    <source>
        <dbReference type="Proteomes" id="UP000676885"/>
    </source>
</evidence>
<dbReference type="Proteomes" id="UP000676885">
    <property type="component" value="Chromosome"/>
</dbReference>
<keyword evidence="1" id="KW-0378">Hydrolase</keyword>
<dbReference type="AlphaFoldDB" id="A0A975M8B1"/>
<dbReference type="InterPro" id="IPR024197">
    <property type="entry name" value="TPP-like"/>
</dbReference>
<dbReference type="InterPro" id="IPR036412">
    <property type="entry name" value="HAD-like_sf"/>
</dbReference>
<keyword evidence="2" id="KW-1185">Reference proteome</keyword>
<sequence length="265" mass="28919">MLACDLDRTLIYSANAFFLDTEDHLAPAMVVAEIYEGRPISFMTRAAEALLVQAAQEAVFVPVTTRTAAQYRRVQLPGPVPEYAVTTNGGVLLHHGEPDGDWQVSVRSLVSGGCAPLAEIEAYLGRAEFAGWILKLRSAEDLFAYAIVDRAALPAEFLLELESWCDARGWTVSLQGRKLYCVPAPVTKQHAVTEVVRRLGAGRVIAAGDSLLDRPMLEHADIAFRPAHGELDDAGYQDAHLRVTEARGILAGEEILRRMLGLVRG</sequence>
<proteinExistence type="predicted"/>
<protein>
    <submittedName>
        <fullName evidence="1">HAD family hydrolase</fullName>
    </submittedName>
</protein>
<accession>A0A975M8B1</accession>